<dbReference type="RefSeq" id="WP_314012568.1">
    <property type="nucleotide sequence ID" value="NZ_JAVTTP010000001.1"/>
</dbReference>
<feature type="compositionally biased region" description="Basic and acidic residues" evidence="1">
    <location>
        <begin position="1"/>
        <end position="16"/>
    </location>
</feature>
<reference evidence="2 3" key="1">
    <citation type="submission" date="2023-09" db="EMBL/GenBank/DDBJ databases">
        <title>Novel taxa isolated from Blanes Bay.</title>
        <authorList>
            <person name="Rey-Velasco X."/>
            <person name="Lucena T."/>
        </authorList>
    </citation>
    <scope>NUCLEOTIDE SEQUENCE [LARGE SCALE GENOMIC DNA]</scope>
    <source>
        <strain evidence="2 3">S334</strain>
    </source>
</reference>
<dbReference type="EMBL" id="JAVTTP010000001">
    <property type="protein sequence ID" value="MDT7827584.1"/>
    <property type="molecule type" value="Genomic_DNA"/>
</dbReference>
<evidence type="ECO:0000256" key="1">
    <source>
        <dbReference type="SAM" id="MobiDB-lite"/>
    </source>
</evidence>
<dbReference type="Proteomes" id="UP001250656">
    <property type="component" value="Unassembled WGS sequence"/>
</dbReference>
<sequence>MDKNRKYREEDAKNDEFTGQSNLEKKDADTAYVTADEAGRNDAAARDYDDSDTDYYDDSDTDYEDLEDQWYEIEDEYRTRYSDITDEDVKVEPGRFDRTVDRIARRRGKTPNEIRDEIDNW</sequence>
<gene>
    <name evidence="2" type="ORF">RQM65_02755</name>
</gene>
<dbReference type="SUPFAM" id="SSF69047">
    <property type="entry name" value="Hypothetical protein YjbJ"/>
    <property type="match status" value="1"/>
</dbReference>
<evidence type="ECO:0000313" key="2">
    <source>
        <dbReference type="EMBL" id="MDT7827584.1"/>
    </source>
</evidence>
<dbReference type="Gene3D" id="1.10.1470.10">
    <property type="entry name" value="YjbJ"/>
    <property type="match status" value="1"/>
</dbReference>
<proteinExistence type="predicted"/>
<feature type="compositionally biased region" description="Basic and acidic residues" evidence="1">
    <location>
        <begin position="37"/>
        <end position="48"/>
    </location>
</feature>
<dbReference type="InterPro" id="IPR036629">
    <property type="entry name" value="YjbJ_sf"/>
</dbReference>
<evidence type="ECO:0000313" key="3">
    <source>
        <dbReference type="Proteomes" id="UP001250656"/>
    </source>
</evidence>
<organism evidence="2 3">
    <name type="scientific">Pricia mediterranea</name>
    <dbReference type="NCBI Taxonomy" id="3076079"/>
    <lineage>
        <taxon>Bacteria</taxon>
        <taxon>Pseudomonadati</taxon>
        <taxon>Bacteroidota</taxon>
        <taxon>Flavobacteriia</taxon>
        <taxon>Flavobacteriales</taxon>
        <taxon>Flavobacteriaceae</taxon>
        <taxon>Pricia</taxon>
    </lineage>
</organism>
<keyword evidence="3" id="KW-1185">Reference proteome</keyword>
<feature type="compositionally biased region" description="Acidic residues" evidence="1">
    <location>
        <begin position="49"/>
        <end position="66"/>
    </location>
</feature>
<protein>
    <submittedName>
        <fullName evidence="2">Uncharacterized protein</fullName>
    </submittedName>
</protein>
<feature type="region of interest" description="Disordered" evidence="1">
    <location>
        <begin position="1"/>
        <end position="66"/>
    </location>
</feature>
<comment type="caution">
    <text evidence="2">The sequence shown here is derived from an EMBL/GenBank/DDBJ whole genome shotgun (WGS) entry which is preliminary data.</text>
</comment>
<name>A0ABU3L1I0_9FLAO</name>
<accession>A0ABU3L1I0</accession>